<gene>
    <name evidence="2" type="ORF">HYPSUDRAFT_59020</name>
</gene>
<reference evidence="3" key="1">
    <citation type="submission" date="2014-04" db="EMBL/GenBank/DDBJ databases">
        <title>Evolutionary Origins and Diversification of the Mycorrhizal Mutualists.</title>
        <authorList>
            <consortium name="DOE Joint Genome Institute"/>
            <consortium name="Mycorrhizal Genomics Consortium"/>
            <person name="Kohler A."/>
            <person name="Kuo A."/>
            <person name="Nagy L.G."/>
            <person name="Floudas D."/>
            <person name="Copeland A."/>
            <person name="Barry K.W."/>
            <person name="Cichocki N."/>
            <person name="Veneault-Fourrey C."/>
            <person name="LaButti K."/>
            <person name="Lindquist E.A."/>
            <person name="Lipzen A."/>
            <person name="Lundell T."/>
            <person name="Morin E."/>
            <person name="Murat C."/>
            <person name="Riley R."/>
            <person name="Ohm R."/>
            <person name="Sun H."/>
            <person name="Tunlid A."/>
            <person name="Henrissat B."/>
            <person name="Grigoriev I.V."/>
            <person name="Hibbett D.S."/>
            <person name="Martin F."/>
        </authorList>
    </citation>
    <scope>NUCLEOTIDE SEQUENCE [LARGE SCALE GENOMIC DNA]</scope>
    <source>
        <strain evidence="3">FD-334 SS-4</strain>
    </source>
</reference>
<sequence length="115" mass="13590">MSLVLLYLPEDALRVLIFVIRQLESEAVRLQASLDDHQDRFKSLEMKYEAMLDQSLADMYDMHQRVDREEMKARIANEYLEQMKASNNELEGDNEALRLEVDMLKTHLHEQQNGH</sequence>
<name>A0A0D2NEF7_HYPSF</name>
<dbReference type="Proteomes" id="UP000054270">
    <property type="component" value="Unassembled WGS sequence"/>
</dbReference>
<accession>A0A0D2NEF7</accession>
<evidence type="ECO:0000313" key="2">
    <source>
        <dbReference type="EMBL" id="KJA15061.1"/>
    </source>
</evidence>
<keyword evidence="1" id="KW-0175">Coiled coil</keyword>
<protein>
    <submittedName>
        <fullName evidence="2">Uncharacterized protein</fullName>
    </submittedName>
</protein>
<organism evidence="2 3">
    <name type="scientific">Hypholoma sublateritium (strain FD-334 SS-4)</name>
    <dbReference type="NCBI Taxonomy" id="945553"/>
    <lineage>
        <taxon>Eukaryota</taxon>
        <taxon>Fungi</taxon>
        <taxon>Dikarya</taxon>
        <taxon>Basidiomycota</taxon>
        <taxon>Agaricomycotina</taxon>
        <taxon>Agaricomycetes</taxon>
        <taxon>Agaricomycetidae</taxon>
        <taxon>Agaricales</taxon>
        <taxon>Agaricineae</taxon>
        <taxon>Strophariaceae</taxon>
        <taxon>Hypholoma</taxon>
    </lineage>
</organism>
<evidence type="ECO:0000313" key="3">
    <source>
        <dbReference type="Proteomes" id="UP000054270"/>
    </source>
</evidence>
<feature type="coiled-coil region" evidence="1">
    <location>
        <begin position="20"/>
        <end position="107"/>
    </location>
</feature>
<evidence type="ECO:0000256" key="1">
    <source>
        <dbReference type="SAM" id="Coils"/>
    </source>
</evidence>
<proteinExistence type="predicted"/>
<keyword evidence="3" id="KW-1185">Reference proteome</keyword>
<dbReference type="AlphaFoldDB" id="A0A0D2NEF7"/>
<dbReference type="EMBL" id="KN817655">
    <property type="protein sequence ID" value="KJA15061.1"/>
    <property type="molecule type" value="Genomic_DNA"/>
</dbReference>